<evidence type="ECO:0000313" key="2">
    <source>
        <dbReference type="EMBL" id="KAJ4258789.1"/>
    </source>
</evidence>
<dbReference type="EMBL" id="JAOQAZ010000015">
    <property type="protein sequence ID" value="KAJ4258789.1"/>
    <property type="molecule type" value="Genomic_DNA"/>
</dbReference>
<dbReference type="InterPro" id="IPR028116">
    <property type="entry name" value="Cis-CaaD-like"/>
</dbReference>
<dbReference type="InterPro" id="IPR014347">
    <property type="entry name" value="Tautomerase/MIF_sf"/>
</dbReference>
<evidence type="ECO:0000259" key="1">
    <source>
        <dbReference type="Pfam" id="PF14832"/>
    </source>
</evidence>
<proteinExistence type="predicted"/>
<sequence>MPLYEISHSAPLTLSQKTSLAEAITDIHSNTFHVPRWYINVIFTDASLQQLFVGGRPLKRATNRITARVRNGGSRSKKAFQGLCSDINSSWNRIVHPEIDSSQLPPRELELGAIIITGELLAGLKVGFPVPAAGEEMAWAKEHFTSFKKRAELGDEDFIEYMAELEKKPEFKDISPA</sequence>
<reference evidence="2" key="1">
    <citation type="submission" date="2022-09" db="EMBL/GenBank/DDBJ databases">
        <title>Fusarium specimens isolated from Avocado Roots.</title>
        <authorList>
            <person name="Stajich J."/>
            <person name="Roper C."/>
            <person name="Heimlech-Rivalta G."/>
        </authorList>
    </citation>
    <scope>NUCLEOTIDE SEQUENCE</scope>
    <source>
        <strain evidence="2">CF00136</strain>
    </source>
</reference>
<dbReference type="SUPFAM" id="SSF55331">
    <property type="entry name" value="Tautomerase/MIF"/>
    <property type="match status" value="1"/>
</dbReference>
<keyword evidence="3" id="KW-1185">Reference proteome</keyword>
<accession>A0A9W8S025</accession>
<gene>
    <name evidence="2" type="ORF">NW762_007876</name>
</gene>
<dbReference type="AlphaFoldDB" id="A0A9W8S025"/>
<dbReference type="Proteomes" id="UP001152049">
    <property type="component" value="Unassembled WGS sequence"/>
</dbReference>
<name>A0A9W8S025_9HYPO</name>
<dbReference type="OrthoDB" id="9981319at2759"/>
<organism evidence="2 3">
    <name type="scientific">Fusarium torreyae</name>
    <dbReference type="NCBI Taxonomy" id="1237075"/>
    <lineage>
        <taxon>Eukaryota</taxon>
        <taxon>Fungi</taxon>
        <taxon>Dikarya</taxon>
        <taxon>Ascomycota</taxon>
        <taxon>Pezizomycotina</taxon>
        <taxon>Sordariomycetes</taxon>
        <taxon>Hypocreomycetidae</taxon>
        <taxon>Hypocreales</taxon>
        <taxon>Nectriaceae</taxon>
        <taxon>Fusarium</taxon>
    </lineage>
</organism>
<comment type="caution">
    <text evidence="2">The sequence shown here is derived from an EMBL/GenBank/DDBJ whole genome shotgun (WGS) entry which is preliminary data.</text>
</comment>
<evidence type="ECO:0000313" key="3">
    <source>
        <dbReference type="Proteomes" id="UP001152049"/>
    </source>
</evidence>
<feature type="domain" description="Tautomerase cis-CaaD-like" evidence="1">
    <location>
        <begin position="1"/>
        <end position="100"/>
    </location>
</feature>
<dbReference type="Gene3D" id="3.30.429.10">
    <property type="entry name" value="Macrophage Migration Inhibitory Factor"/>
    <property type="match status" value="1"/>
</dbReference>
<protein>
    <recommendedName>
        <fullName evidence="1">Tautomerase cis-CaaD-like domain-containing protein</fullName>
    </recommendedName>
</protein>
<dbReference type="Pfam" id="PF14832">
    <property type="entry name" value="Tautomerase_3"/>
    <property type="match status" value="1"/>
</dbReference>